<dbReference type="OrthoDB" id="5599171at2759"/>
<evidence type="ECO:0000313" key="3">
    <source>
        <dbReference type="Proteomes" id="UP000504637"/>
    </source>
</evidence>
<keyword evidence="2" id="KW-1133">Transmembrane helix</keyword>
<dbReference type="Pfam" id="PF03907">
    <property type="entry name" value="Spo7"/>
    <property type="match status" value="1"/>
</dbReference>
<dbReference type="RefSeq" id="XP_033460430.1">
    <property type="nucleotide sequence ID" value="XM_033604633.1"/>
</dbReference>
<evidence type="ECO:0008006" key="5">
    <source>
        <dbReference type="Google" id="ProtNLM"/>
    </source>
</evidence>
<dbReference type="InterPro" id="IPR005605">
    <property type="entry name" value="Spo7"/>
</dbReference>
<feature type="compositionally biased region" description="Low complexity" evidence="1">
    <location>
        <begin position="437"/>
        <end position="446"/>
    </location>
</feature>
<feature type="region of interest" description="Disordered" evidence="1">
    <location>
        <begin position="333"/>
        <end position="454"/>
    </location>
</feature>
<name>A0A6J3M782_9PEZI</name>
<feature type="compositionally biased region" description="Low complexity" evidence="1">
    <location>
        <begin position="343"/>
        <end position="359"/>
    </location>
</feature>
<evidence type="ECO:0000256" key="2">
    <source>
        <dbReference type="SAM" id="Phobius"/>
    </source>
</evidence>
<evidence type="ECO:0000256" key="1">
    <source>
        <dbReference type="SAM" id="MobiDB-lite"/>
    </source>
</evidence>
<reference evidence="4" key="2">
    <citation type="submission" date="2020-04" db="EMBL/GenBank/DDBJ databases">
        <authorList>
            <consortium name="NCBI Genome Project"/>
        </authorList>
    </citation>
    <scope>NUCLEOTIDE SEQUENCE</scope>
    <source>
        <strain evidence="4">CBS 342.82</strain>
    </source>
</reference>
<dbReference type="Proteomes" id="UP000504637">
    <property type="component" value="Unplaced"/>
</dbReference>
<dbReference type="GO" id="GO:0004721">
    <property type="term" value="F:phosphoprotein phosphatase activity"/>
    <property type="evidence" value="ECO:0007669"/>
    <property type="project" value="TreeGrafter"/>
</dbReference>
<protein>
    <recommendedName>
        <fullName evidence="5">Spo7-domain-containing protein</fullName>
    </recommendedName>
</protein>
<dbReference type="GO" id="GO:0006998">
    <property type="term" value="P:nuclear envelope organization"/>
    <property type="evidence" value="ECO:0007669"/>
    <property type="project" value="TreeGrafter"/>
</dbReference>
<dbReference type="GO" id="GO:0019888">
    <property type="term" value="F:protein phosphatase regulator activity"/>
    <property type="evidence" value="ECO:0007669"/>
    <property type="project" value="InterPro"/>
</dbReference>
<feature type="transmembrane region" description="Helical" evidence="2">
    <location>
        <begin position="81"/>
        <end position="103"/>
    </location>
</feature>
<dbReference type="GeneID" id="54362433"/>
<reference evidence="4" key="1">
    <citation type="submission" date="2020-01" db="EMBL/GenBank/DDBJ databases">
        <authorList>
            <consortium name="DOE Joint Genome Institute"/>
            <person name="Haridas S."/>
            <person name="Albert R."/>
            <person name="Binder M."/>
            <person name="Bloem J."/>
            <person name="Labutti K."/>
            <person name="Salamov A."/>
            <person name="Andreopoulos B."/>
            <person name="Baker S.E."/>
            <person name="Barry K."/>
            <person name="Bills G."/>
            <person name="Bluhm B.H."/>
            <person name="Cannon C."/>
            <person name="Castanera R."/>
            <person name="Culley D.E."/>
            <person name="Daum C."/>
            <person name="Ezra D."/>
            <person name="Gonzalez J.B."/>
            <person name="Henrissat B."/>
            <person name="Kuo A."/>
            <person name="Liang C."/>
            <person name="Lipzen A."/>
            <person name="Lutzoni F."/>
            <person name="Magnuson J."/>
            <person name="Mondo S."/>
            <person name="Nolan M."/>
            <person name="Ohm R."/>
            <person name="Pangilinan J."/>
            <person name="Park H.-J."/>
            <person name="Ramirez L."/>
            <person name="Alfaro M."/>
            <person name="Sun H."/>
            <person name="Tritt A."/>
            <person name="Yoshinaga Y."/>
            <person name="Zwiers L.-H."/>
            <person name="Turgeon B.G."/>
            <person name="Goodwin S.B."/>
            <person name="Spatafora J.W."/>
            <person name="Crous P.W."/>
            <person name="Grigoriev I.V."/>
        </authorList>
    </citation>
    <scope>NUCLEOTIDE SEQUENCE</scope>
    <source>
        <strain evidence="4">CBS 342.82</strain>
    </source>
</reference>
<dbReference type="GO" id="GO:0071595">
    <property type="term" value="C:Nem1-Spo7 phosphatase complex"/>
    <property type="evidence" value="ECO:0007669"/>
    <property type="project" value="TreeGrafter"/>
</dbReference>
<keyword evidence="2" id="KW-0812">Transmembrane</keyword>
<feature type="region of interest" description="Disordered" evidence="1">
    <location>
        <begin position="1"/>
        <end position="20"/>
    </location>
</feature>
<dbReference type="PANTHER" id="PTHR28249">
    <property type="entry name" value="SPORULATION-SPECIFIC PROTEIN SPO7"/>
    <property type="match status" value="1"/>
</dbReference>
<accession>A0A6J3M782</accession>
<reference evidence="4" key="3">
    <citation type="submission" date="2025-08" db="UniProtKB">
        <authorList>
            <consortium name="RefSeq"/>
        </authorList>
    </citation>
    <scope>IDENTIFICATION</scope>
    <source>
        <strain evidence="4">CBS 342.82</strain>
    </source>
</reference>
<gene>
    <name evidence="4" type="ORF">K489DRAFT_379390</name>
</gene>
<sequence length="472" mass="52785">MSSPIDRVVKGAPPPDLSPDQIAASARAISQHSITAPIPPHHSNSSDPRDALPSSPPQIYLNLLILESSLRLQYLSLRARLRLHCLLLLALTAWVLVFTYLLFFRPREDGQGVGGSVYWVLESGEKLAWCSGVVTFCLFWGSGMYARGVHWPRRFISTTNRGLRGFNLKVVVVKGSFLAELGGWIAVLDPLGYLQAKRVNFQIVPRDIEAGAARDHWNAHAARHGLLEEDIAPGGDALRVLLLPKPFSPDFREGWDTYRQEYWEKENARRAALRAVVRAREREVARREGGWLWWTGWRGWKNVRIIQSRQSRRQMDLAKLALREKAVNVAAKRMKDRLRDDASVSSRASSRSSTPAPADGDGTGQQSRQGSVDGRRHRRASSSASSTTGAGASRRSRKGLSGNEKSRLSATETLFGDSGWDPSAMKMTEIKKEDSSQQRQQQQQQQHTPVVPTIKVETVLADHQIKREPEEI</sequence>
<proteinExistence type="predicted"/>
<organism evidence="4">
    <name type="scientific">Dissoconium aciculare CBS 342.82</name>
    <dbReference type="NCBI Taxonomy" id="1314786"/>
    <lineage>
        <taxon>Eukaryota</taxon>
        <taxon>Fungi</taxon>
        <taxon>Dikarya</taxon>
        <taxon>Ascomycota</taxon>
        <taxon>Pezizomycotina</taxon>
        <taxon>Dothideomycetes</taxon>
        <taxon>Dothideomycetidae</taxon>
        <taxon>Mycosphaerellales</taxon>
        <taxon>Dissoconiaceae</taxon>
        <taxon>Dissoconium</taxon>
    </lineage>
</organism>
<dbReference type="AlphaFoldDB" id="A0A6J3M782"/>
<feature type="transmembrane region" description="Helical" evidence="2">
    <location>
        <begin position="126"/>
        <end position="146"/>
    </location>
</feature>
<evidence type="ECO:0000313" key="4">
    <source>
        <dbReference type="RefSeq" id="XP_033460430.1"/>
    </source>
</evidence>
<feature type="compositionally biased region" description="Low complexity" evidence="1">
    <location>
        <begin position="381"/>
        <end position="393"/>
    </location>
</feature>
<keyword evidence="2" id="KW-0472">Membrane</keyword>
<dbReference type="PANTHER" id="PTHR28249:SF1">
    <property type="entry name" value="SPORULATION-SPECIFIC PROTEIN SPO7"/>
    <property type="match status" value="1"/>
</dbReference>
<keyword evidence="3" id="KW-1185">Reference proteome</keyword>